<dbReference type="EMBL" id="BX294152">
    <property type="protein sequence ID" value="CAD77150.1"/>
    <property type="molecule type" value="Genomic_DNA"/>
</dbReference>
<dbReference type="KEGG" id="rba:RB11080"/>
<proteinExistence type="predicted"/>
<evidence type="ECO:0000313" key="2">
    <source>
        <dbReference type="Proteomes" id="UP000001025"/>
    </source>
</evidence>
<accession>Q7UJT1</accession>
<organism evidence="1 2">
    <name type="scientific">Rhodopirellula baltica (strain DSM 10527 / NCIMB 13988 / SH1)</name>
    <dbReference type="NCBI Taxonomy" id="243090"/>
    <lineage>
        <taxon>Bacteria</taxon>
        <taxon>Pseudomonadati</taxon>
        <taxon>Planctomycetota</taxon>
        <taxon>Planctomycetia</taxon>
        <taxon>Pirellulales</taxon>
        <taxon>Pirellulaceae</taxon>
        <taxon>Rhodopirellula</taxon>
    </lineage>
</organism>
<keyword evidence="2" id="KW-1185">Reference proteome</keyword>
<dbReference type="AlphaFoldDB" id="Q7UJT1"/>
<gene>
    <name evidence="1" type="ordered locus">RB11080</name>
</gene>
<dbReference type="Proteomes" id="UP000001025">
    <property type="component" value="Chromosome"/>
</dbReference>
<protein>
    <submittedName>
        <fullName evidence="1">Uncharacterized protein</fullName>
    </submittedName>
</protein>
<reference evidence="1 2" key="1">
    <citation type="journal article" date="2003" name="Proc. Natl. Acad. Sci. U.S.A.">
        <title>Complete genome sequence of the marine planctomycete Pirellula sp. strain 1.</title>
        <authorList>
            <person name="Gloeckner F.O."/>
            <person name="Kube M."/>
            <person name="Bauer M."/>
            <person name="Teeling H."/>
            <person name="Lombardot T."/>
            <person name="Ludwig W."/>
            <person name="Gade D."/>
            <person name="Beck A."/>
            <person name="Borzym K."/>
            <person name="Heitmann K."/>
            <person name="Rabus R."/>
            <person name="Schlesner H."/>
            <person name="Amann R."/>
            <person name="Reinhardt R."/>
        </authorList>
    </citation>
    <scope>NUCLEOTIDE SEQUENCE [LARGE SCALE GENOMIC DNA]</scope>
    <source>
        <strain evidence="2">DSM 10527 / NCIMB 13988 / SH1</strain>
    </source>
</reference>
<dbReference type="STRING" id="243090.RB11080"/>
<evidence type="ECO:0000313" key="1">
    <source>
        <dbReference type="EMBL" id="CAD77150.1"/>
    </source>
</evidence>
<sequence length="59" mass="6581">MWWCKLSGVVHDSGRRSLSVERAKFSFGVGTPLVQLTWVFSLPRLVGVPPLLLVEHGFS</sequence>
<dbReference type="EnsemblBacteria" id="CAD77150">
    <property type="protein sequence ID" value="CAD77150"/>
    <property type="gene ID" value="RB11080"/>
</dbReference>
<name>Q7UJT1_RHOBA</name>
<dbReference type="HOGENOM" id="CLU_2957630_0_0_0"/>
<dbReference type="InParanoid" id="Q7UJT1"/>